<organism evidence="2">
    <name type="scientific">Oryza nivara</name>
    <name type="common">Indian wild rice</name>
    <name type="synonym">Oryza sativa f. spontanea</name>
    <dbReference type="NCBI Taxonomy" id="4536"/>
    <lineage>
        <taxon>Eukaryota</taxon>
        <taxon>Viridiplantae</taxon>
        <taxon>Streptophyta</taxon>
        <taxon>Embryophyta</taxon>
        <taxon>Tracheophyta</taxon>
        <taxon>Spermatophyta</taxon>
        <taxon>Magnoliopsida</taxon>
        <taxon>Liliopsida</taxon>
        <taxon>Poales</taxon>
        <taxon>Poaceae</taxon>
        <taxon>BOP clade</taxon>
        <taxon>Oryzoideae</taxon>
        <taxon>Oryzeae</taxon>
        <taxon>Oryzinae</taxon>
        <taxon>Oryza</taxon>
    </lineage>
</organism>
<protein>
    <submittedName>
        <fullName evidence="2">Uncharacterized protein</fullName>
    </submittedName>
</protein>
<reference evidence="2" key="2">
    <citation type="submission" date="2018-04" db="EMBL/GenBank/DDBJ databases">
        <title>OnivRS2 (Oryza nivara Reference Sequence Version 2).</title>
        <authorList>
            <person name="Zhang J."/>
            <person name="Kudrna D."/>
            <person name="Lee S."/>
            <person name="Talag J."/>
            <person name="Rajasekar S."/>
            <person name="Welchert J."/>
            <person name="Hsing Y.-I."/>
            <person name="Wing R.A."/>
        </authorList>
    </citation>
    <scope>NUCLEOTIDE SEQUENCE [LARGE SCALE GENOMIC DNA]</scope>
</reference>
<accession>A0A0E0ISP5</accession>
<feature type="signal peptide" evidence="1">
    <location>
        <begin position="1"/>
        <end position="34"/>
    </location>
</feature>
<feature type="chain" id="PRO_5002363290" evidence="1">
    <location>
        <begin position="35"/>
        <end position="69"/>
    </location>
</feature>
<dbReference type="EnsemblPlants" id="ONIVA10G10940.1">
    <property type="protein sequence ID" value="ONIVA10G10940.1"/>
    <property type="gene ID" value="ONIVA10G10940"/>
</dbReference>
<dbReference type="HOGENOM" id="CLU_2780190_0_0_1"/>
<dbReference type="Gramene" id="ONIVA10G10940.1">
    <property type="protein sequence ID" value="ONIVA10G10940.1"/>
    <property type="gene ID" value="ONIVA10G10940"/>
</dbReference>
<keyword evidence="1" id="KW-0732">Signal</keyword>
<reference evidence="2" key="1">
    <citation type="submission" date="2015-04" db="UniProtKB">
        <authorList>
            <consortium name="EnsemblPlants"/>
        </authorList>
    </citation>
    <scope>IDENTIFICATION</scope>
    <source>
        <strain evidence="2">SL10</strain>
    </source>
</reference>
<evidence type="ECO:0000313" key="3">
    <source>
        <dbReference type="Proteomes" id="UP000006591"/>
    </source>
</evidence>
<dbReference type="AlphaFoldDB" id="A0A0E0ISP5"/>
<sequence length="69" mass="7148">MPAISGRRPLPQPRLRTIIVLLVVVLLLVPAAAAAGSAGSLGSAPRTPDATPICPKTYPYPSCEGLDRL</sequence>
<proteinExistence type="predicted"/>
<dbReference type="Proteomes" id="UP000006591">
    <property type="component" value="Chromosome 10"/>
</dbReference>
<keyword evidence="3" id="KW-1185">Reference proteome</keyword>
<name>A0A0E0ISP5_ORYNI</name>
<evidence type="ECO:0000313" key="2">
    <source>
        <dbReference type="EnsemblPlants" id="ONIVA10G10940.1"/>
    </source>
</evidence>
<evidence type="ECO:0000256" key="1">
    <source>
        <dbReference type="SAM" id="SignalP"/>
    </source>
</evidence>